<dbReference type="RefSeq" id="WP_100266190.1">
    <property type="nucleotide sequence ID" value="NZ_CP018800.1"/>
</dbReference>
<feature type="region of interest" description="Disordered" evidence="1">
    <location>
        <begin position="1"/>
        <end position="29"/>
    </location>
</feature>
<feature type="compositionally biased region" description="Polar residues" evidence="1">
    <location>
        <begin position="194"/>
        <end position="227"/>
    </location>
</feature>
<protein>
    <submittedName>
        <fullName evidence="4">Sporulation related domain-containing protein</fullName>
    </submittedName>
</protein>
<dbReference type="KEGG" id="mfn:Ga0123462_2059"/>
<evidence type="ECO:0000259" key="3">
    <source>
        <dbReference type="PROSITE" id="PS51724"/>
    </source>
</evidence>
<feature type="compositionally biased region" description="Basic and acidic residues" evidence="1">
    <location>
        <begin position="233"/>
        <end position="242"/>
    </location>
</feature>
<dbReference type="OrthoDB" id="9829348at2"/>
<feature type="compositionally biased region" description="Low complexity" evidence="1">
    <location>
        <begin position="243"/>
        <end position="258"/>
    </location>
</feature>
<dbReference type="SUPFAM" id="SSF110997">
    <property type="entry name" value="Sporulation related repeat"/>
    <property type="match status" value="1"/>
</dbReference>
<keyword evidence="5" id="KW-1185">Reference proteome</keyword>
<reference evidence="4 5" key="1">
    <citation type="submission" date="2016-12" db="EMBL/GenBank/DDBJ databases">
        <title>Isolation and genomic insights into novel planktonic Zetaproteobacteria from stratified waters of the Chesapeake Bay.</title>
        <authorList>
            <person name="McAllister S.M."/>
            <person name="Kato S."/>
            <person name="Chan C.S."/>
            <person name="Chiu B.K."/>
            <person name="Field E.K."/>
        </authorList>
    </citation>
    <scope>NUCLEOTIDE SEQUENCE [LARGE SCALE GENOMIC DNA]</scope>
    <source>
        <strain evidence="4 5">CP-8</strain>
    </source>
</reference>
<proteinExistence type="predicted"/>
<feature type="transmembrane region" description="Helical" evidence="2">
    <location>
        <begin position="108"/>
        <end position="126"/>
    </location>
</feature>
<evidence type="ECO:0000256" key="1">
    <source>
        <dbReference type="SAM" id="MobiDB-lite"/>
    </source>
</evidence>
<dbReference type="AlphaFoldDB" id="A0A2K8LDB6"/>
<accession>A0A2K8LDB6</accession>
<evidence type="ECO:0000256" key="2">
    <source>
        <dbReference type="SAM" id="Phobius"/>
    </source>
</evidence>
<keyword evidence="2" id="KW-0812">Transmembrane</keyword>
<keyword evidence="2" id="KW-1133">Transmembrane helix</keyword>
<dbReference type="EMBL" id="CP018800">
    <property type="protein sequence ID" value="ATX82894.1"/>
    <property type="molecule type" value="Genomic_DNA"/>
</dbReference>
<dbReference type="GO" id="GO:0042834">
    <property type="term" value="F:peptidoglycan binding"/>
    <property type="evidence" value="ECO:0007669"/>
    <property type="project" value="InterPro"/>
</dbReference>
<organism evidence="4 5">
    <name type="scientific">Mariprofundus ferrinatatus</name>
    <dbReference type="NCBI Taxonomy" id="1921087"/>
    <lineage>
        <taxon>Bacteria</taxon>
        <taxon>Pseudomonadati</taxon>
        <taxon>Pseudomonadota</taxon>
        <taxon>Candidatius Mariprofundia</taxon>
        <taxon>Mariprofundales</taxon>
        <taxon>Mariprofundaceae</taxon>
        <taxon>Mariprofundus</taxon>
    </lineage>
</organism>
<dbReference type="InterPro" id="IPR007730">
    <property type="entry name" value="SPOR-like_dom"/>
</dbReference>
<sequence>MTDNGKDDGHAFDGDALKQALSEPLYEKSKATEEILEHLKRHEEFNTQDPDTDMEPRDMADDAAMESTTADDTPIIPNKEDVMNFSTAAKTTSSSPLENRGNIGISRVVMAVIILAATGFTASIWMTNQKIDDLKSRVGQMEARMNNSLAIDPNQAANGLPDQESEDILMQLASQIMENREAINALKQPVSEEPAQNSIDSEKTTAVSAISTDKTPPQQEVVSTANAETADAPAEKTTKPESKTPVAKSSPSTSKSASRAAGNSKQGWGVVITSLKNEAMADKELAVLLERGLQAEKHTVKVRGETFHQLRVGWFEQKEDAAAHLNSVVHGLGYKDAWITPTQQPRTAIKQVQ</sequence>
<gene>
    <name evidence="4" type="ORF">Ga0123462_2059</name>
</gene>
<name>A0A2K8LDB6_9PROT</name>
<feature type="compositionally biased region" description="Basic and acidic residues" evidence="1">
    <location>
        <begin position="1"/>
        <end position="16"/>
    </location>
</feature>
<dbReference type="Gene3D" id="3.30.70.1070">
    <property type="entry name" value="Sporulation related repeat"/>
    <property type="match status" value="1"/>
</dbReference>
<keyword evidence="2" id="KW-0472">Membrane</keyword>
<dbReference type="InterPro" id="IPR036680">
    <property type="entry name" value="SPOR-like_sf"/>
</dbReference>
<evidence type="ECO:0000313" key="5">
    <source>
        <dbReference type="Proteomes" id="UP000231637"/>
    </source>
</evidence>
<dbReference type="Proteomes" id="UP000231637">
    <property type="component" value="Chromosome"/>
</dbReference>
<dbReference type="Pfam" id="PF05036">
    <property type="entry name" value="SPOR"/>
    <property type="match status" value="1"/>
</dbReference>
<feature type="domain" description="SPOR" evidence="3">
    <location>
        <begin position="262"/>
        <end position="341"/>
    </location>
</feature>
<feature type="region of interest" description="Disordered" evidence="1">
    <location>
        <begin position="188"/>
        <end position="263"/>
    </location>
</feature>
<dbReference type="PROSITE" id="PS51724">
    <property type="entry name" value="SPOR"/>
    <property type="match status" value="1"/>
</dbReference>
<evidence type="ECO:0000313" key="4">
    <source>
        <dbReference type="EMBL" id="ATX82894.1"/>
    </source>
</evidence>